<feature type="compositionally biased region" description="Polar residues" evidence="3">
    <location>
        <begin position="224"/>
        <end position="237"/>
    </location>
</feature>
<feature type="compositionally biased region" description="Low complexity" evidence="3">
    <location>
        <begin position="257"/>
        <end position="274"/>
    </location>
</feature>
<sequence length="452" mass="49203">MARFKSQLSLLGPQEHRFPQRCSGASSSPSLQTVYPQEHLVLVSNSSKTHLTSCDFRYIRSQNPEIIRVFSLLGQVSSTYRSPRDTMLGVLNRPFRRGSSASATKQTRPLLAGTSVSACDCRHWNNCHALSMYSRTSLRHIQARRIQAQPQPQLGAPSSVHQRPNSTWGCWRPPSRPDSRARYVWVSAPSGFRFPYPHKVFNPQSPLAAFGCEIPDKQEPRNLLPSSKSKVARTNRSFGPKSSLLRRGTTAMEHPTDTPTSTTPAPTPTSALATGADPASSLIVLTSTRAIISGRLTAATIVISLTTGKVTSVFHSVLPPTAFPPGTPYTDYSPYILMPGLVDAHVHLNEPGRTEWEGFETGTRAAAFGGVTTLIDMPLNAIPPTTTVEALREKIAAAAGKCWVDVGFYGGVVPGNVSELRGLVEAGVKGFKGFLIDSGIYILYYSNHPYSR</sequence>
<gene>
    <name evidence="5" type="ORF">HCDG_02245</name>
</gene>
<dbReference type="InterPro" id="IPR002195">
    <property type="entry name" value="Dihydroorotase_CS"/>
</dbReference>
<dbReference type="Gene3D" id="3.20.20.140">
    <property type="entry name" value="Metal-dependent hydrolases"/>
    <property type="match status" value="1"/>
</dbReference>
<keyword evidence="2" id="KW-0378">Hydrolase</keyword>
<dbReference type="EMBL" id="GG692420">
    <property type="protein sequence ID" value="EER44215.1"/>
    <property type="molecule type" value="Genomic_DNA"/>
</dbReference>
<dbReference type="PROSITE" id="PS01137">
    <property type="entry name" value="TATD_1"/>
    <property type="match status" value="1"/>
</dbReference>
<evidence type="ECO:0000313" key="5">
    <source>
        <dbReference type="EMBL" id="EER44215.1"/>
    </source>
</evidence>
<dbReference type="PANTHER" id="PTHR43668">
    <property type="entry name" value="ALLANTOINASE"/>
    <property type="match status" value="1"/>
</dbReference>
<dbReference type="PANTHER" id="PTHR43668:SF2">
    <property type="entry name" value="ALLANTOINASE"/>
    <property type="match status" value="1"/>
</dbReference>
<name>C6H744_AJECH</name>
<dbReference type="GO" id="GO:0005737">
    <property type="term" value="C:cytoplasm"/>
    <property type="evidence" value="ECO:0007669"/>
    <property type="project" value="TreeGrafter"/>
</dbReference>
<proteinExistence type="predicted"/>
<dbReference type="Proteomes" id="UP000002624">
    <property type="component" value="Unassembled WGS sequence"/>
</dbReference>
<protein>
    <submittedName>
        <fullName evidence="5">Allantoinase</fullName>
    </submittedName>
</protein>
<feature type="domain" description="Amidohydrolase-related" evidence="4">
    <location>
        <begin position="336"/>
        <end position="431"/>
    </location>
</feature>
<evidence type="ECO:0000259" key="4">
    <source>
        <dbReference type="Pfam" id="PF01979"/>
    </source>
</evidence>
<dbReference type="InterPro" id="IPR006680">
    <property type="entry name" value="Amidohydro-rel"/>
</dbReference>
<organism evidence="5 6">
    <name type="scientific">Ajellomyces capsulatus (strain H143)</name>
    <name type="common">Darling's disease fungus</name>
    <name type="synonym">Histoplasma capsulatum</name>
    <dbReference type="NCBI Taxonomy" id="544712"/>
    <lineage>
        <taxon>Eukaryota</taxon>
        <taxon>Fungi</taxon>
        <taxon>Dikarya</taxon>
        <taxon>Ascomycota</taxon>
        <taxon>Pezizomycotina</taxon>
        <taxon>Eurotiomycetes</taxon>
        <taxon>Eurotiomycetidae</taxon>
        <taxon>Onygenales</taxon>
        <taxon>Ajellomycetaceae</taxon>
        <taxon>Histoplasma</taxon>
    </lineage>
</organism>
<dbReference type="InterPro" id="IPR032466">
    <property type="entry name" value="Metal_Hydrolase"/>
</dbReference>
<dbReference type="InterPro" id="IPR050138">
    <property type="entry name" value="DHOase/Allantoinase_Hydrolase"/>
</dbReference>
<evidence type="ECO:0000256" key="2">
    <source>
        <dbReference type="ARBA" id="ARBA00022801"/>
    </source>
</evidence>
<dbReference type="GO" id="GO:0046872">
    <property type="term" value="F:metal ion binding"/>
    <property type="evidence" value="ECO:0007669"/>
    <property type="project" value="UniProtKB-KW"/>
</dbReference>
<dbReference type="GO" id="GO:0004038">
    <property type="term" value="F:allantoinase activity"/>
    <property type="evidence" value="ECO:0007669"/>
    <property type="project" value="TreeGrafter"/>
</dbReference>
<dbReference type="InterPro" id="IPR018228">
    <property type="entry name" value="DNase_TatD-rel_CS"/>
</dbReference>
<evidence type="ECO:0000313" key="6">
    <source>
        <dbReference type="Proteomes" id="UP000002624"/>
    </source>
</evidence>
<evidence type="ECO:0000256" key="1">
    <source>
        <dbReference type="ARBA" id="ARBA00022723"/>
    </source>
</evidence>
<feature type="compositionally biased region" description="Polar residues" evidence="3">
    <location>
        <begin position="159"/>
        <end position="168"/>
    </location>
</feature>
<keyword evidence="1" id="KW-0479">Metal-binding</keyword>
<dbReference type="PROSITE" id="PS00482">
    <property type="entry name" value="DIHYDROOROTASE_1"/>
    <property type="match status" value="1"/>
</dbReference>
<feature type="region of interest" description="Disordered" evidence="3">
    <location>
        <begin position="150"/>
        <end position="173"/>
    </location>
</feature>
<dbReference type="GO" id="GO:0006145">
    <property type="term" value="P:purine nucleobase catabolic process"/>
    <property type="evidence" value="ECO:0007669"/>
    <property type="project" value="TreeGrafter"/>
</dbReference>
<accession>C6H744</accession>
<dbReference type="eggNOG" id="KOG2584">
    <property type="taxonomic scope" value="Eukaryota"/>
</dbReference>
<dbReference type="SUPFAM" id="SSF51556">
    <property type="entry name" value="Metallo-dependent hydrolases"/>
    <property type="match status" value="1"/>
</dbReference>
<dbReference type="HOGENOM" id="CLU_605434_0_0_1"/>
<dbReference type="AlphaFoldDB" id="C6H744"/>
<dbReference type="VEuPathDB" id="FungiDB:HCDG_02245"/>
<dbReference type="STRING" id="544712.C6H744"/>
<reference evidence="6" key="1">
    <citation type="submission" date="2009-05" db="EMBL/GenBank/DDBJ databases">
        <title>The genome sequence of Ajellomyces capsulatus strain H143.</title>
        <authorList>
            <person name="Champion M."/>
            <person name="Cuomo C.A."/>
            <person name="Ma L.-J."/>
            <person name="Henn M.R."/>
            <person name="Sil A."/>
            <person name="Goldman B."/>
            <person name="Young S.K."/>
            <person name="Kodira C.D."/>
            <person name="Zeng Q."/>
            <person name="Koehrsen M."/>
            <person name="Alvarado L."/>
            <person name="Berlin A.M."/>
            <person name="Borenstein D."/>
            <person name="Chen Z."/>
            <person name="Engels R."/>
            <person name="Freedman E."/>
            <person name="Gellesch M."/>
            <person name="Goldberg J."/>
            <person name="Griggs A."/>
            <person name="Gujja S."/>
            <person name="Heiman D.I."/>
            <person name="Hepburn T.A."/>
            <person name="Howarth C."/>
            <person name="Jen D."/>
            <person name="Larson L."/>
            <person name="Lewis B."/>
            <person name="Mehta T."/>
            <person name="Park D."/>
            <person name="Pearson M."/>
            <person name="Roberts A."/>
            <person name="Saif S."/>
            <person name="Shea T.D."/>
            <person name="Shenoy N."/>
            <person name="Sisk P."/>
            <person name="Stolte C."/>
            <person name="Sykes S."/>
            <person name="Walk T."/>
            <person name="White J."/>
            <person name="Yandava C."/>
            <person name="Klein B."/>
            <person name="McEwen J.G."/>
            <person name="Puccia R."/>
            <person name="Goldman G.H."/>
            <person name="Felipe M.S."/>
            <person name="Nino-Vega G."/>
            <person name="San-Blas G."/>
            <person name="Taylor J.W."/>
            <person name="Mendoza L."/>
            <person name="Galagan J.E."/>
            <person name="Nusbaum C."/>
            <person name="Birren B.W."/>
        </authorList>
    </citation>
    <scope>NUCLEOTIDE SEQUENCE [LARGE SCALE GENOMIC DNA]</scope>
    <source>
        <strain evidence="6">H143</strain>
    </source>
</reference>
<dbReference type="Pfam" id="PF01979">
    <property type="entry name" value="Amidohydro_1"/>
    <property type="match status" value="1"/>
</dbReference>
<evidence type="ECO:0000256" key="3">
    <source>
        <dbReference type="SAM" id="MobiDB-lite"/>
    </source>
</evidence>
<feature type="region of interest" description="Disordered" evidence="3">
    <location>
        <begin position="218"/>
        <end position="275"/>
    </location>
</feature>
<dbReference type="OrthoDB" id="10258955at2759"/>